<evidence type="ECO:0000313" key="1">
    <source>
        <dbReference type="EMBL" id="NKY66128.1"/>
    </source>
</evidence>
<comment type="caution">
    <text evidence="1">The sequence shown here is derived from an EMBL/GenBank/DDBJ whole genome shotgun (WGS) entry which is preliminary data.</text>
</comment>
<name>A0A4Y4G5T5_WEIHE</name>
<evidence type="ECO:0000313" key="3">
    <source>
        <dbReference type="Proteomes" id="UP000182448"/>
    </source>
</evidence>
<keyword evidence="3" id="KW-1185">Reference proteome</keyword>
<evidence type="ECO:0000313" key="2">
    <source>
        <dbReference type="EMBL" id="SCB79612.1"/>
    </source>
</evidence>
<dbReference type="OrthoDB" id="2146607at2"/>
<dbReference type="Proteomes" id="UP000182448">
    <property type="component" value="Unassembled WGS sequence"/>
</dbReference>
<evidence type="ECO:0000313" key="4">
    <source>
        <dbReference type="Proteomes" id="UP000585749"/>
    </source>
</evidence>
<gene>
    <name evidence="2" type="ORF">GA0061075_102170</name>
    <name evidence="1" type="ORF">HF960_00155</name>
</gene>
<dbReference type="AlphaFoldDB" id="A0A4Y4G5T5"/>
<proteinExistence type="predicted"/>
<organism evidence="1 4">
    <name type="scientific">Weissella hellenica</name>
    <dbReference type="NCBI Taxonomy" id="46256"/>
    <lineage>
        <taxon>Bacteria</taxon>
        <taxon>Bacillati</taxon>
        <taxon>Bacillota</taxon>
        <taxon>Bacilli</taxon>
        <taxon>Lactobacillales</taxon>
        <taxon>Lactobacillaceae</taxon>
        <taxon>Weissella</taxon>
    </lineage>
</organism>
<reference evidence="2 3" key="1">
    <citation type="submission" date="2016-08" db="EMBL/GenBank/DDBJ databases">
        <authorList>
            <person name="Varghese N."/>
            <person name="Submissions Spin"/>
        </authorList>
    </citation>
    <scope>NUCLEOTIDE SEQUENCE [LARGE SCALE GENOMIC DNA]</scope>
    <source>
        <strain evidence="2 3">R-53116</strain>
    </source>
</reference>
<protein>
    <submittedName>
        <fullName evidence="1">Uncharacterized protein</fullName>
    </submittedName>
</protein>
<dbReference type="GeneID" id="72423195"/>
<dbReference type="Proteomes" id="UP000585749">
    <property type="component" value="Unassembled WGS sequence"/>
</dbReference>
<dbReference type="EMBL" id="FMAW01000002">
    <property type="protein sequence ID" value="SCB79612.1"/>
    <property type="molecule type" value="Genomic_DNA"/>
</dbReference>
<accession>A0A4Y4G5T5</accession>
<dbReference type="RefSeq" id="WP_074426861.1">
    <property type="nucleotide sequence ID" value="NZ_BJEG01000001.1"/>
</dbReference>
<sequence length="167" mass="20117">MTKKLAVKLQEYELLIYGVLKAGGVYRRSINFEDYLQELRLLVLKRLLAGEEFQARDNPALFKWLLWRLRDLQRSSQRYETRHHFTNEIPEMITDEQNFIQLELLMTIDQLISGHGQADQLKQLVTDFAMYPDDTVMKRCLRLKIHRMTYYRRLKLLQQVINKNHYA</sequence>
<dbReference type="EMBL" id="JAAXPM010000001">
    <property type="protein sequence ID" value="NKY66128.1"/>
    <property type="molecule type" value="Genomic_DNA"/>
</dbReference>
<reference evidence="1 4" key="2">
    <citation type="submission" date="2020-04" db="EMBL/GenBank/DDBJ databases">
        <title>MicrobeNet Type strains.</title>
        <authorList>
            <person name="Nicholson A.C."/>
        </authorList>
    </citation>
    <scope>NUCLEOTIDE SEQUENCE [LARGE SCALE GENOMIC DNA]</scope>
    <source>
        <strain evidence="1 4">CCUG 33494</strain>
    </source>
</reference>